<gene>
    <name evidence="2" type="ORF">H9848_07060</name>
</gene>
<organism evidence="2 3">
    <name type="scientific">Candidatus Parabacteroides intestinigallinarum</name>
    <dbReference type="NCBI Taxonomy" id="2838722"/>
    <lineage>
        <taxon>Bacteria</taxon>
        <taxon>Pseudomonadati</taxon>
        <taxon>Bacteroidota</taxon>
        <taxon>Bacteroidia</taxon>
        <taxon>Bacteroidales</taxon>
        <taxon>Tannerellaceae</taxon>
        <taxon>Parabacteroides</taxon>
    </lineage>
</organism>
<proteinExistence type="predicted"/>
<dbReference type="PANTHER" id="PTHR33164:SF43">
    <property type="entry name" value="HTH-TYPE TRANSCRIPTIONAL REPRESSOR YETL"/>
    <property type="match status" value="1"/>
</dbReference>
<reference evidence="2" key="2">
    <citation type="submission" date="2021-04" db="EMBL/GenBank/DDBJ databases">
        <authorList>
            <person name="Gilroy R."/>
        </authorList>
    </citation>
    <scope>NUCLEOTIDE SEQUENCE</scope>
    <source>
        <strain evidence="2">ChiHecec2B26-12326</strain>
    </source>
</reference>
<dbReference type="InterPro" id="IPR036388">
    <property type="entry name" value="WH-like_DNA-bd_sf"/>
</dbReference>
<dbReference type="InterPro" id="IPR036390">
    <property type="entry name" value="WH_DNA-bd_sf"/>
</dbReference>
<dbReference type="SMART" id="SM00347">
    <property type="entry name" value="HTH_MARR"/>
    <property type="match status" value="1"/>
</dbReference>
<evidence type="ECO:0000313" key="3">
    <source>
        <dbReference type="Proteomes" id="UP000823847"/>
    </source>
</evidence>
<evidence type="ECO:0000259" key="1">
    <source>
        <dbReference type="PROSITE" id="PS50995"/>
    </source>
</evidence>
<feature type="domain" description="HTH marR-type" evidence="1">
    <location>
        <begin position="1"/>
        <end position="124"/>
    </location>
</feature>
<protein>
    <submittedName>
        <fullName evidence="2">Winged helix DNA-binding protein</fullName>
    </submittedName>
</protein>
<dbReference type="InterPro" id="IPR039422">
    <property type="entry name" value="MarR/SlyA-like"/>
</dbReference>
<dbReference type="GO" id="GO:0003677">
    <property type="term" value="F:DNA binding"/>
    <property type="evidence" value="ECO:0007669"/>
    <property type="project" value="UniProtKB-KW"/>
</dbReference>
<keyword evidence="2" id="KW-0238">DNA-binding</keyword>
<sequence>MEKIQCICRMRDLIRALSELETRLEETYGITLNEAMVLCAVGKEIVSAGDVTSRTGMTSSHASKTIRSVEDKGLLSRQLGKQDRRQMYFALTRKGRSRLERIKERGIDVPEWLAPLFAVREAAE</sequence>
<accession>A0A9D2BQP7</accession>
<dbReference type="EMBL" id="DXEN01000054">
    <property type="protein sequence ID" value="HIX86351.1"/>
    <property type="molecule type" value="Genomic_DNA"/>
</dbReference>
<comment type="caution">
    <text evidence="2">The sequence shown here is derived from an EMBL/GenBank/DDBJ whole genome shotgun (WGS) entry which is preliminary data.</text>
</comment>
<evidence type="ECO:0000313" key="2">
    <source>
        <dbReference type="EMBL" id="HIX86351.1"/>
    </source>
</evidence>
<name>A0A9D2BQP7_9BACT</name>
<dbReference type="GO" id="GO:0006950">
    <property type="term" value="P:response to stress"/>
    <property type="evidence" value="ECO:0007669"/>
    <property type="project" value="TreeGrafter"/>
</dbReference>
<dbReference type="InterPro" id="IPR000835">
    <property type="entry name" value="HTH_MarR-typ"/>
</dbReference>
<dbReference type="GO" id="GO:0003700">
    <property type="term" value="F:DNA-binding transcription factor activity"/>
    <property type="evidence" value="ECO:0007669"/>
    <property type="project" value="InterPro"/>
</dbReference>
<dbReference type="PANTHER" id="PTHR33164">
    <property type="entry name" value="TRANSCRIPTIONAL REGULATOR, MARR FAMILY"/>
    <property type="match status" value="1"/>
</dbReference>
<dbReference type="AlphaFoldDB" id="A0A9D2BQP7"/>
<dbReference type="SUPFAM" id="SSF46785">
    <property type="entry name" value="Winged helix' DNA-binding domain"/>
    <property type="match status" value="1"/>
</dbReference>
<dbReference type="Proteomes" id="UP000823847">
    <property type="component" value="Unassembled WGS sequence"/>
</dbReference>
<dbReference type="PROSITE" id="PS50995">
    <property type="entry name" value="HTH_MARR_2"/>
    <property type="match status" value="1"/>
</dbReference>
<dbReference type="Pfam" id="PF12802">
    <property type="entry name" value="MarR_2"/>
    <property type="match status" value="1"/>
</dbReference>
<reference evidence="2" key="1">
    <citation type="journal article" date="2021" name="PeerJ">
        <title>Extensive microbial diversity within the chicken gut microbiome revealed by metagenomics and culture.</title>
        <authorList>
            <person name="Gilroy R."/>
            <person name="Ravi A."/>
            <person name="Getino M."/>
            <person name="Pursley I."/>
            <person name="Horton D.L."/>
            <person name="Alikhan N.F."/>
            <person name="Baker D."/>
            <person name="Gharbi K."/>
            <person name="Hall N."/>
            <person name="Watson M."/>
            <person name="Adriaenssens E.M."/>
            <person name="Foster-Nyarko E."/>
            <person name="Jarju S."/>
            <person name="Secka A."/>
            <person name="Antonio M."/>
            <person name="Oren A."/>
            <person name="Chaudhuri R.R."/>
            <person name="La Ragione R."/>
            <person name="Hildebrand F."/>
            <person name="Pallen M.J."/>
        </authorList>
    </citation>
    <scope>NUCLEOTIDE SEQUENCE</scope>
    <source>
        <strain evidence="2">ChiHecec2B26-12326</strain>
    </source>
</reference>
<dbReference type="Gene3D" id="1.10.10.10">
    <property type="entry name" value="Winged helix-like DNA-binding domain superfamily/Winged helix DNA-binding domain"/>
    <property type="match status" value="1"/>
</dbReference>